<comment type="caution">
    <text evidence="1">The sequence shown here is derived from an EMBL/GenBank/DDBJ whole genome shotgun (WGS) entry which is preliminary data.</text>
</comment>
<proteinExistence type="predicted"/>
<reference evidence="1 2" key="1">
    <citation type="submission" date="2023-07" db="EMBL/GenBank/DDBJ databases">
        <title>Genomic Encyclopedia of Type Strains, Phase IV (KMG-IV): sequencing the most valuable type-strain genomes for metagenomic binning, comparative biology and taxonomic classification.</title>
        <authorList>
            <person name="Goeker M."/>
        </authorList>
    </citation>
    <scope>NUCLEOTIDE SEQUENCE [LARGE SCALE GENOMIC DNA]</scope>
    <source>
        <strain evidence="1 2">DSM 15561</strain>
    </source>
</reference>
<dbReference type="Proteomes" id="UP001235094">
    <property type="component" value="Unassembled WGS sequence"/>
</dbReference>
<keyword evidence="2" id="KW-1185">Reference proteome</keyword>
<gene>
    <name evidence="1" type="ORF">QOZ99_004114</name>
</gene>
<dbReference type="EMBL" id="JAUSVR010000023">
    <property type="protein sequence ID" value="MDQ0513196.1"/>
    <property type="molecule type" value="Genomic_DNA"/>
</dbReference>
<evidence type="ECO:0000313" key="2">
    <source>
        <dbReference type="Proteomes" id="UP001235094"/>
    </source>
</evidence>
<sequence length="85" mass="9359">MARWVLAHADKAARNGPGSPSHDENSAKIERIQAVCREFQTLASEPGATPSYADFEAKLHALRDQGVFPDERLIFAFAQAIHRGL</sequence>
<organism evidence="1 2">
    <name type="scientific">Ancylobacter amanitiformis</name>
    <dbReference type="NCBI Taxonomy" id="217069"/>
    <lineage>
        <taxon>Bacteria</taxon>
        <taxon>Pseudomonadati</taxon>
        <taxon>Pseudomonadota</taxon>
        <taxon>Alphaproteobacteria</taxon>
        <taxon>Hyphomicrobiales</taxon>
        <taxon>Xanthobacteraceae</taxon>
        <taxon>Ancylobacter</taxon>
    </lineage>
</organism>
<evidence type="ECO:0000313" key="1">
    <source>
        <dbReference type="EMBL" id="MDQ0513196.1"/>
    </source>
</evidence>
<protein>
    <submittedName>
        <fullName evidence="1">Uncharacterized protein</fullName>
    </submittedName>
</protein>
<accession>A0ABU0LWW2</accession>
<name>A0ABU0LWW2_9HYPH</name>